<feature type="compositionally biased region" description="Basic and acidic residues" evidence="1">
    <location>
        <begin position="39"/>
        <end position="55"/>
    </location>
</feature>
<evidence type="ECO:0008006" key="5">
    <source>
        <dbReference type="Google" id="ProtNLM"/>
    </source>
</evidence>
<feature type="region of interest" description="Disordered" evidence="1">
    <location>
        <begin position="29"/>
        <end position="92"/>
    </location>
</feature>
<evidence type="ECO:0000313" key="3">
    <source>
        <dbReference type="EMBL" id="MFC0627856.1"/>
    </source>
</evidence>
<organism evidence="3 4">
    <name type="scientific">Kribbella deserti</name>
    <dbReference type="NCBI Taxonomy" id="1926257"/>
    <lineage>
        <taxon>Bacteria</taxon>
        <taxon>Bacillati</taxon>
        <taxon>Actinomycetota</taxon>
        <taxon>Actinomycetes</taxon>
        <taxon>Propionibacteriales</taxon>
        <taxon>Kribbellaceae</taxon>
        <taxon>Kribbella</taxon>
    </lineage>
</organism>
<dbReference type="Proteomes" id="UP001589890">
    <property type="component" value="Unassembled WGS sequence"/>
</dbReference>
<feature type="region of interest" description="Disordered" evidence="1">
    <location>
        <begin position="245"/>
        <end position="279"/>
    </location>
</feature>
<accession>A0ABV6QT92</accession>
<sequence length="279" mass="30451">MGTTGLIYVAIVAAWAAYLVPMWLRRSDEAPRASGSPSPERRVLARQTDDQDRARYVVRPSGFTGTTTAGSPGYSVEGSPPSPRRSAASNRARRVAAMRRRRVLSMLTLSLLSLTALASFAIVPWWSLGVPGGLIVLFVFVARSQVRKMQRRDARDHAEYVERARARAEHHEAGPSTSAASVSVPVLDAEETIEVRLPEPEAPSTEGLWDPVPVTLPTYVHKEKAPDRTVRTVNLSGPEVFSSARVTPEPEHAVYHPPVADPVPAVEDETPEIPRAVND</sequence>
<gene>
    <name evidence="3" type="ORF">ACFFGN_27530</name>
</gene>
<feature type="transmembrane region" description="Helical" evidence="2">
    <location>
        <begin position="128"/>
        <end position="146"/>
    </location>
</feature>
<dbReference type="EMBL" id="JBHLTC010000036">
    <property type="protein sequence ID" value="MFC0627856.1"/>
    <property type="molecule type" value="Genomic_DNA"/>
</dbReference>
<feature type="transmembrane region" description="Helical" evidence="2">
    <location>
        <begin position="6"/>
        <end position="24"/>
    </location>
</feature>
<proteinExistence type="predicted"/>
<protein>
    <recommendedName>
        <fullName evidence="5">MFS transporter</fullName>
    </recommendedName>
</protein>
<reference evidence="3 4" key="1">
    <citation type="submission" date="2024-09" db="EMBL/GenBank/DDBJ databases">
        <authorList>
            <person name="Sun Q."/>
            <person name="Mori K."/>
        </authorList>
    </citation>
    <scope>NUCLEOTIDE SEQUENCE [LARGE SCALE GENOMIC DNA]</scope>
    <source>
        <strain evidence="3 4">CGMCC 1.15906</strain>
    </source>
</reference>
<dbReference type="RefSeq" id="WP_380053081.1">
    <property type="nucleotide sequence ID" value="NZ_JBHLTC010000036.1"/>
</dbReference>
<evidence type="ECO:0000256" key="1">
    <source>
        <dbReference type="SAM" id="MobiDB-lite"/>
    </source>
</evidence>
<keyword evidence="4" id="KW-1185">Reference proteome</keyword>
<evidence type="ECO:0000313" key="4">
    <source>
        <dbReference type="Proteomes" id="UP001589890"/>
    </source>
</evidence>
<evidence type="ECO:0000256" key="2">
    <source>
        <dbReference type="SAM" id="Phobius"/>
    </source>
</evidence>
<name>A0ABV6QT92_9ACTN</name>
<keyword evidence="2" id="KW-1133">Transmembrane helix</keyword>
<comment type="caution">
    <text evidence="3">The sequence shown here is derived from an EMBL/GenBank/DDBJ whole genome shotgun (WGS) entry which is preliminary data.</text>
</comment>
<keyword evidence="2" id="KW-0812">Transmembrane</keyword>
<keyword evidence="2" id="KW-0472">Membrane</keyword>
<feature type="transmembrane region" description="Helical" evidence="2">
    <location>
        <begin position="103"/>
        <end position="122"/>
    </location>
</feature>